<comment type="function">
    <text evidence="4">Hydrolyzes 3-hydroxyisobutyryl-CoA (HIBYL-CoA), a saline catabolite. Has high activity toward isobutyryl-CoA. Could be an isobutyryl-CoA dehydrogenase that functions in valine catabolism.</text>
</comment>
<sequence>MVGLLIFNTLTSVAYCVQIVRLQELYQRWEADSNVVAVILKGNGRAFCAGGDVASVCELGRQGNLRRQHQASGFFYKEYVLNYYLATFKKPHVAFLNGVVMGGGNGVSVHGKYRVATEKTLFAMPETALGLHPDVGASYFLSRLDGHLGEYLGLTGERLDGADMLNIGLATHYVPSERLASLESELRSVSSPESVEETLGKFSGRPPVQGKSCLHRLQVINACFSGDTVEGILHALERERGDGDDEWLDKATSKLKGASPTSLKITLASIRRGRQESLAECLAREYRMSFRAVSAKYSGDFYEGCRAILIDKDNRPRWDPSKLEGVSREVVEGYFAALGDGEGGELQLPVGERGAGARSRARI</sequence>
<evidence type="ECO:0000259" key="6">
    <source>
        <dbReference type="Pfam" id="PF16113"/>
    </source>
</evidence>
<dbReference type="STRING" id="88036.D8R690"/>
<dbReference type="CDD" id="cd06558">
    <property type="entry name" value="crotonase-like"/>
    <property type="match status" value="1"/>
</dbReference>
<dbReference type="InParanoid" id="D8R690"/>
<dbReference type="GO" id="GO:0003860">
    <property type="term" value="F:3-hydroxyisobutyryl-CoA hydrolase activity"/>
    <property type="evidence" value="ECO:0000318"/>
    <property type="project" value="GO_Central"/>
</dbReference>
<comment type="pathway">
    <text evidence="4">Amino-acid degradation; L-valine degradation.</text>
</comment>
<dbReference type="NCBIfam" id="NF004127">
    <property type="entry name" value="PRK05617.1"/>
    <property type="match status" value="1"/>
</dbReference>
<name>D8R690_SELML</name>
<protein>
    <recommendedName>
        <fullName evidence="2 4">3-hydroxyisobutyryl-CoA hydrolase</fullName>
        <shortName evidence="4">HIB-CoA hydrolase</shortName>
        <shortName evidence="4">HIBYL-CoA-H</shortName>
        <ecNumber evidence="2 4">3.1.2.4</ecNumber>
    </recommendedName>
    <alternativeName>
        <fullName evidence="4">3-hydroxyisobutyryl-coenzyme A hydrolase</fullName>
    </alternativeName>
</protein>
<dbReference type="HOGENOM" id="CLU_009834_22_1_1"/>
<comment type="similarity">
    <text evidence="4">Belongs to the enoyl-CoA hydratase/isomerase family.</text>
</comment>
<dbReference type="EC" id="3.1.2.4" evidence="2 4"/>
<dbReference type="KEGG" id="smo:SELMODRAFT_86180"/>
<dbReference type="FunCoup" id="D8R690">
    <property type="interactions" value="3478"/>
</dbReference>
<evidence type="ECO:0000256" key="3">
    <source>
        <dbReference type="ARBA" id="ARBA00022801"/>
    </source>
</evidence>
<dbReference type="PANTHER" id="PTHR43176:SF3">
    <property type="entry name" value="3-HYDROXYISOBUTYRYL-COA HYDROLASE, MITOCHONDRIAL"/>
    <property type="match status" value="1"/>
</dbReference>
<gene>
    <name evidence="7" type="ORF">SELMODRAFT_86180</name>
</gene>
<dbReference type="InterPro" id="IPR032259">
    <property type="entry name" value="HIBYL-CoA-H"/>
</dbReference>
<dbReference type="Gramene" id="EFJ32276">
    <property type="protein sequence ID" value="EFJ32276"/>
    <property type="gene ID" value="SELMODRAFT_86180"/>
</dbReference>
<dbReference type="AlphaFoldDB" id="D8R690"/>
<accession>D8R690</accession>
<keyword evidence="8" id="KW-1185">Reference proteome</keyword>
<dbReference type="SUPFAM" id="SSF52096">
    <property type="entry name" value="ClpP/crotonase"/>
    <property type="match status" value="1"/>
</dbReference>
<dbReference type="EMBL" id="GL377572">
    <property type="protein sequence ID" value="EFJ32276.1"/>
    <property type="molecule type" value="Genomic_DNA"/>
</dbReference>
<organism evidence="8">
    <name type="scientific">Selaginella moellendorffii</name>
    <name type="common">Spikemoss</name>
    <dbReference type="NCBI Taxonomy" id="88036"/>
    <lineage>
        <taxon>Eukaryota</taxon>
        <taxon>Viridiplantae</taxon>
        <taxon>Streptophyta</taxon>
        <taxon>Embryophyta</taxon>
        <taxon>Tracheophyta</taxon>
        <taxon>Lycopodiopsida</taxon>
        <taxon>Selaginellales</taxon>
        <taxon>Selaginellaceae</taxon>
        <taxon>Selaginella</taxon>
    </lineage>
</organism>
<evidence type="ECO:0000313" key="8">
    <source>
        <dbReference type="Proteomes" id="UP000001514"/>
    </source>
</evidence>
<proteinExistence type="inferred from homology"/>
<dbReference type="InterPro" id="IPR045004">
    <property type="entry name" value="ECH_dom"/>
</dbReference>
<feature type="chain" id="PRO_5003121534" description="3-hydroxyisobutyryl-CoA hydrolase" evidence="5">
    <location>
        <begin position="17"/>
        <end position="363"/>
    </location>
</feature>
<keyword evidence="3 4" id="KW-0378">Hydrolase</keyword>
<evidence type="ECO:0000256" key="1">
    <source>
        <dbReference type="ARBA" id="ARBA00001709"/>
    </source>
</evidence>
<dbReference type="Pfam" id="PF16113">
    <property type="entry name" value="ECH_2"/>
    <property type="match status" value="1"/>
</dbReference>
<dbReference type="Proteomes" id="UP000001514">
    <property type="component" value="Unassembled WGS sequence"/>
</dbReference>
<evidence type="ECO:0000256" key="2">
    <source>
        <dbReference type="ARBA" id="ARBA00011915"/>
    </source>
</evidence>
<dbReference type="GO" id="GO:0006574">
    <property type="term" value="P:L-valine catabolic process"/>
    <property type="evidence" value="ECO:0000318"/>
    <property type="project" value="GO_Central"/>
</dbReference>
<dbReference type="eggNOG" id="ENOG502QPXA">
    <property type="taxonomic scope" value="Eukaryota"/>
</dbReference>
<evidence type="ECO:0000256" key="4">
    <source>
        <dbReference type="RuleBase" id="RU369070"/>
    </source>
</evidence>
<comment type="catalytic activity">
    <reaction evidence="1 4">
        <text>3-hydroxy-2-methylpropanoyl-CoA + H2O = 3-hydroxy-2-methylpropanoate + CoA + H(+)</text>
        <dbReference type="Rhea" id="RHEA:20888"/>
        <dbReference type="ChEBI" id="CHEBI:11805"/>
        <dbReference type="ChEBI" id="CHEBI:15377"/>
        <dbReference type="ChEBI" id="CHEBI:15378"/>
        <dbReference type="ChEBI" id="CHEBI:57287"/>
        <dbReference type="ChEBI" id="CHEBI:57340"/>
        <dbReference type="EC" id="3.1.2.4"/>
    </reaction>
</comment>
<dbReference type="OMA" id="ACLTREY"/>
<feature type="signal peptide" evidence="5">
    <location>
        <begin position="1"/>
        <end position="16"/>
    </location>
</feature>
<keyword evidence="5" id="KW-0732">Signal</keyword>
<reference evidence="7 8" key="1">
    <citation type="journal article" date="2011" name="Science">
        <title>The Selaginella genome identifies genetic changes associated with the evolution of vascular plants.</title>
        <authorList>
            <person name="Banks J.A."/>
            <person name="Nishiyama T."/>
            <person name="Hasebe M."/>
            <person name="Bowman J.L."/>
            <person name="Gribskov M."/>
            <person name="dePamphilis C."/>
            <person name="Albert V.A."/>
            <person name="Aono N."/>
            <person name="Aoyama T."/>
            <person name="Ambrose B.A."/>
            <person name="Ashton N.W."/>
            <person name="Axtell M.J."/>
            <person name="Barker E."/>
            <person name="Barker M.S."/>
            <person name="Bennetzen J.L."/>
            <person name="Bonawitz N.D."/>
            <person name="Chapple C."/>
            <person name="Cheng C."/>
            <person name="Correa L.G."/>
            <person name="Dacre M."/>
            <person name="DeBarry J."/>
            <person name="Dreyer I."/>
            <person name="Elias M."/>
            <person name="Engstrom E.M."/>
            <person name="Estelle M."/>
            <person name="Feng L."/>
            <person name="Finet C."/>
            <person name="Floyd S.K."/>
            <person name="Frommer W.B."/>
            <person name="Fujita T."/>
            <person name="Gramzow L."/>
            <person name="Gutensohn M."/>
            <person name="Harholt J."/>
            <person name="Hattori M."/>
            <person name="Heyl A."/>
            <person name="Hirai T."/>
            <person name="Hiwatashi Y."/>
            <person name="Ishikawa M."/>
            <person name="Iwata M."/>
            <person name="Karol K.G."/>
            <person name="Koehler B."/>
            <person name="Kolukisaoglu U."/>
            <person name="Kubo M."/>
            <person name="Kurata T."/>
            <person name="Lalonde S."/>
            <person name="Li K."/>
            <person name="Li Y."/>
            <person name="Litt A."/>
            <person name="Lyons E."/>
            <person name="Manning G."/>
            <person name="Maruyama T."/>
            <person name="Michael T.P."/>
            <person name="Mikami K."/>
            <person name="Miyazaki S."/>
            <person name="Morinaga S."/>
            <person name="Murata T."/>
            <person name="Mueller-Roeber B."/>
            <person name="Nelson D.R."/>
            <person name="Obara M."/>
            <person name="Oguri Y."/>
            <person name="Olmstead R.G."/>
            <person name="Onodera N."/>
            <person name="Petersen B.L."/>
            <person name="Pils B."/>
            <person name="Prigge M."/>
            <person name="Rensing S.A."/>
            <person name="Riano-Pachon D.M."/>
            <person name="Roberts A.W."/>
            <person name="Sato Y."/>
            <person name="Scheller H.V."/>
            <person name="Schulz B."/>
            <person name="Schulz C."/>
            <person name="Shakirov E.V."/>
            <person name="Shibagaki N."/>
            <person name="Shinohara N."/>
            <person name="Shippen D.E."/>
            <person name="Soerensen I."/>
            <person name="Sotooka R."/>
            <person name="Sugimoto N."/>
            <person name="Sugita M."/>
            <person name="Sumikawa N."/>
            <person name="Tanurdzic M."/>
            <person name="Theissen G."/>
            <person name="Ulvskov P."/>
            <person name="Wakazuki S."/>
            <person name="Weng J.K."/>
            <person name="Willats W.W."/>
            <person name="Wipf D."/>
            <person name="Wolf P.G."/>
            <person name="Yang L."/>
            <person name="Zimmer A.D."/>
            <person name="Zhu Q."/>
            <person name="Mitros T."/>
            <person name="Hellsten U."/>
            <person name="Loque D."/>
            <person name="Otillar R."/>
            <person name="Salamov A."/>
            <person name="Schmutz J."/>
            <person name="Shapiro H."/>
            <person name="Lindquist E."/>
            <person name="Lucas S."/>
            <person name="Rokhsar D."/>
            <person name="Grigoriev I.V."/>
        </authorList>
    </citation>
    <scope>NUCLEOTIDE SEQUENCE [LARGE SCALE GENOMIC DNA]</scope>
</reference>
<evidence type="ECO:0000256" key="5">
    <source>
        <dbReference type="SAM" id="SignalP"/>
    </source>
</evidence>
<dbReference type="Gene3D" id="3.90.226.10">
    <property type="entry name" value="2-enoyl-CoA Hydratase, Chain A, domain 1"/>
    <property type="match status" value="1"/>
</dbReference>
<evidence type="ECO:0000313" key="7">
    <source>
        <dbReference type="EMBL" id="EFJ32276.1"/>
    </source>
</evidence>
<dbReference type="PANTHER" id="PTHR43176">
    <property type="entry name" value="3-HYDROXYISOBUTYRYL-COA HYDROLASE-RELATED"/>
    <property type="match status" value="1"/>
</dbReference>
<feature type="domain" description="Enoyl-CoA hydratase/isomerase" evidence="6">
    <location>
        <begin position="19"/>
        <end position="335"/>
    </location>
</feature>
<dbReference type="InterPro" id="IPR029045">
    <property type="entry name" value="ClpP/crotonase-like_dom_sf"/>
</dbReference>